<keyword evidence="2" id="KW-1185">Reference proteome</keyword>
<evidence type="ECO:0000313" key="1">
    <source>
        <dbReference type="EMBL" id="MFC4737287.1"/>
    </source>
</evidence>
<dbReference type="Proteomes" id="UP001595896">
    <property type="component" value="Unassembled WGS sequence"/>
</dbReference>
<accession>A0ABV9NYT2</accession>
<sequence>MSLFARFRKKKQPLMSKQAEQEPYWLLCTDERDCREPVWEQIQSAVREAGDGYATFVPLSYVYTDKAIETLQTIVDNQCYRIEALAPVHAAEHGQRFVINDLSEEKTLSLFNEFFSTNNLPVFTAGQLKNCENPIRALT</sequence>
<protein>
    <submittedName>
        <fullName evidence="1">Uncharacterized protein</fullName>
    </submittedName>
</protein>
<proteinExistence type="predicted"/>
<gene>
    <name evidence="1" type="ORF">ACFO4L_11865</name>
</gene>
<reference evidence="2" key="1">
    <citation type="journal article" date="2019" name="Int. J. Syst. Evol. Microbiol.">
        <title>The Global Catalogue of Microorganisms (GCM) 10K type strain sequencing project: providing services to taxonomists for standard genome sequencing and annotation.</title>
        <authorList>
            <consortium name="The Broad Institute Genomics Platform"/>
            <consortium name="The Broad Institute Genome Sequencing Center for Infectious Disease"/>
            <person name="Wu L."/>
            <person name="Ma J."/>
        </authorList>
    </citation>
    <scope>NUCLEOTIDE SEQUENCE [LARGE SCALE GENOMIC DNA]</scope>
    <source>
        <strain evidence="2">JCM 12165</strain>
    </source>
</reference>
<name>A0ABV9NYT2_9BACI</name>
<evidence type="ECO:0000313" key="2">
    <source>
        <dbReference type="Proteomes" id="UP001595896"/>
    </source>
</evidence>
<dbReference type="RefSeq" id="WP_377909889.1">
    <property type="nucleotide sequence ID" value="NZ_JBHSGK010000013.1"/>
</dbReference>
<dbReference type="EMBL" id="JBHSGK010000013">
    <property type="protein sequence ID" value="MFC4737287.1"/>
    <property type="molecule type" value="Genomic_DNA"/>
</dbReference>
<organism evidence="1 2">
    <name type="scientific">Bacillus daqingensis</name>
    <dbReference type="NCBI Taxonomy" id="872396"/>
    <lineage>
        <taxon>Bacteria</taxon>
        <taxon>Bacillati</taxon>
        <taxon>Bacillota</taxon>
        <taxon>Bacilli</taxon>
        <taxon>Bacillales</taxon>
        <taxon>Bacillaceae</taxon>
        <taxon>Bacillus</taxon>
    </lineage>
</organism>
<comment type="caution">
    <text evidence="1">The sequence shown here is derived from an EMBL/GenBank/DDBJ whole genome shotgun (WGS) entry which is preliminary data.</text>
</comment>